<dbReference type="Pfam" id="PF03664">
    <property type="entry name" value="Glyco_hydro_62"/>
    <property type="match status" value="1"/>
</dbReference>
<dbReference type="GO" id="GO:0046556">
    <property type="term" value="F:alpha-L-arabinofuranosidase activity"/>
    <property type="evidence" value="ECO:0007669"/>
    <property type="project" value="UniProtKB-EC"/>
</dbReference>
<dbReference type="EC" id="3.2.1.55" evidence="3"/>
<protein>
    <recommendedName>
        <fullName evidence="3">non-reducing end alpha-L-arabinofuranosidase</fullName>
        <ecNumber evidence="3">3.2.1.55</ecNumber>
    </recommendedName>
</protein>
<dbReference type="PANTHER" id="PTHR40631">
    <property type="entry name" value="ALPHA-L-ARABINOFURANOSIDASE AXHA-2-RELATED"/>
    <property type="match status" value="1"/>
</dbReference>
<gene>
    <name evidence="9" type="ORF">O1R50_17415</name>
</gene>
<reference evidence="9" key="1">
    <citation type="submission" date="2022-12" db="EMBL/GenBank/DDBJ databases">
        <title>Gycomyces niveus sp.nov.,a novel actinomycete isolated from soil in Shouguan.</title>
        <authorList>
            <person name="Yang X."/>
        </authorList>
    </citation>
    <scope>NUCLEOTIDE SEQUENCE</scope>
    <source>
        <strain evidence="9">NEAU-A15</strain>
    </source>
</reference>
<sequence>MLRMPVRRRTRAALAASVAVGALVVGATSVHARPFQAEAATDEGPPAAQQLPESYQWTSTGELVGPKPDASHDIVSVKDPTVVRHNDEWLVYMTTANTAGAWSLAYTSFGDWDQAAAAPQSFLDANPNIGTRYAAAPHVFYFEPGDEWYLVYQTGLPSYSTTDDPTDPRSWSAPKNFQDTMPDIVKENIGDGAWLDYWVVCDDAMCYLFSADDNGHLYRAETTIGEFPNGFDNTQIVLQDDKFDLFEGEAVYKVGDTDTYLLIMEAIASDGSRYYRSFTSQGLTGEWQPLADTQDDPFAGPANVDFPEGEWTRDISHGELLRSGNDQTMTIDPCNLQMLYQGRDPNSDGMDYSQLPYRLGLATQSNPSC</sequence>
<dbReference type="RefSeq" id="WP_270111412.1">
    <property type="nucleotide sequence ID" value="NZ_JAPZVP010000014.1"/>
</dbReference>
<keyword evidence="5 8" id="KW-0732">Signal</keyword>
<dbReference type="Proteomes" id="UP001146067">
    <property type="component" value="Unassembled WGS sequence"/>
</dbReference>
<evidence type="ECO:0000256" key="1">
    <source>
        <dbReference type="ARBA" id="ARBA00001462"/>
    </source>
</evidence>
<proteinExistence type="predicted"/>
<evidence type="ECO:0000256" key="8">
    <source>
        <dbReference type="SAM" id="SignalP"/>
    </source>
</evidence>
<evidence type="ECO:0000256" key="2">
    <source>
        <dbReference type="ARBA" id="ARBA00004613"/>
    </source>
</evidence>
<comment type="caution">
    <text evidence="9">The sequence shown here is derived from an EMBL/GenBank/DDBJ whole genome shotgun (WGS) entry which is preliminary data.</text>
</comment>
<keyword evidence="7" id="KW-0326">Glycosidase</keyword>
<dbReference type="EMBL" id="JAPZVP010000014">
    <property type="protein sequence ID" value="MDA1361410.1"/>
    <property type="molecule type" value="Genomic_DNA"/>
</dbReference>
<dbReference type="SUPFAM" id="SSF75005">
    <property type="entry name" value="Arabinanase/levansucrase/invertase"/>
    <property type="match status" value="1"/>
</dbReference>
<evidence type="ECO:0000256" key="5">
    <source>
        <dbReference type="ARBA" id="ARBA00022729"/>
    </source>
</evidence>
<dbReference type="CDD" id="cd08987">
    <property type="entry name" value="GH62"/>
    <property type="match status" value="1"/>
</dbReference>
<dbReference type="GO" id="GO:0046373">
    <property type="term" value="P:L-arabinose metabolic process"/>
    <property type="evidence" value="ECO:0007669"/>
    <property type="project" value="InterPro"/>
</dbReference>
<dbReference type="Gene3D" id="2.115.10.20">
    <property type="entry name" value="Glycosyl hydrolase domain, family 43"/>
    <property type="match status" value="1"/>
</dbReference>
<dbReference type="AlphaFoldDB" id="A0A9X3PDD0"/>
<dbReference type="GO" id="GO:0005576">
    <property type="term" value="C:extracellular region"/>
    <property type="evidence" value="ECO:0007669"/>
    <property type="project" value="UniProtKB-SubCell"/>
</dbReference>
<comment type="subcellular location">
    <subcellularLocation>
        <location evidence="2">Secreted</location>
    </subcellularLocation>
</comment>
<comment type="catalytic activity">
    <reaction evidence="1">
        <text>Hydrolysis of terminal non-reducing alpha-L-arabinofuranoside residues in alpha-L-arabinosides.</text>
        <dbReference type="EC" id="3.2.1.55"/>
    </reaction>
</comment>
<name>A0A9X3PDD0_9ACTN</name>
<evidence type="ECO:0000256" key="3">
    <source>
        <dbReference type="ARBA" id="ARBA00012670"/>
    </source>
</evidence>
<keyword evidence="6 9" id="KW-0378">Hydrolase</keyword>
<feature type="chain" id="PRO_5040814291" description="non-reducing end alpha-L-arabinofuranosidase" evidence="8">
    <location>
        <begin position="33"/>
        <end position="369"/>
    </location>
</feature>
<organism evidence="9 10">
    <name type="scientific">Glycomyces luteolus</name>
    <dbReference type="NCBI Taxonomy" id="2670330"/>
    <lineage>
        <taxon>Bacteria</taxon>
        <taxon>Bacillati</taxon>
        <taxon>Actinomycetota</taxon>
        <taxon>Actinomycetes</taxon>
        <taxon>Glycomycetales</taxon>
        <taxon>Glycomycetaceae</taxon>
        <taxon>Glycomyces</taxon>
    </lineage>
</organism>
<dbReference type="InterPro" id="IPR005193">
    <property type="entry name" value="GH62_arabinosidase"/>
</dbReference>
<evidence type="ECO:0000256" key="6">
    <source>
        <dbReference type="ARBA" id="ARBA00022801"/>
    </source>
</evidence>
<evidence type="ECO:0000256" key="7">
    <source>
        <dbReference type="ARBA" id="ARBA00023295"/>
    </source>
</evidence>
<dbReference type="PANTHER" id="PTHR40631:SF2">
    <property type="entry name" value="ALPHA-L-ARABINOFURANOSIDASE"/>
    <property type="match status" value="1"/>
</dbReference>
<evidence type="ECO:0000313" key="9">
    <source>
        <dbReference type="EMBL" id="MDA1361410.1"/>
    </source>
</evidence>
<keyword evidence="4" id="KW-0964">Secreted</keyword>
<feature type="signal peptide" evidence="8">
    <location>
        <begin position="1"/>
        <end position="32"/>
    </location>
</feature>
<accession>A0A9X3PDD0</accession>
<evidence type="ECO:0000256" key="4">
    <source>
        <dbReference type="ARBA" id="ARBA00022525"/>
    </source>
</evidence>
<evidence type="ECO:0000313" key="10">
    <source>
        <dbReference type="Proteomes" id="UP001146067"/>
    </source>
</evidence>
<dbReference type="InterPro" id="IPR023296">
    <property type="entry name" value="Glyco_hydro_beta-prop_sf"/>
</dbReference>
<keyword evidence="10" id="KW-1185">Reference proteome</keyword>